<dbReference type="EMBL" id="BNCD01000007">
    <property type="protein sequence ID" value="GHH78833.1"/>
    <property type="molecule type" value="Genomic_DNA"/>
</dbReference>
<reference evidence="1" key="1">
    <citation type="journal article" date="2014" name="Int. J. Syst. Evol. Microbiol.">
        <title>Complete genome sequence of Corynebacterium casei LMG S-19264T (=DSM 44701T), isolated from a smear-ripened cheese.</title>
        <authorList>
            <consortium name="US DOE Joint Genome Institute (JGI-PGF)"/>
            <person name="Walter F."/>
            <person name="Albersmeier A."/>
            <person name="Kalinowski J."/>
            <person name="Ruckert C."/>
        </authorList>
    </citation>
    <scope>NUCLEOTIDE SEQUENCE</scope>
    <source>
        <strain evidence="1">JCM 5069</strain>
    </source>
</reference>
<dbReference type="Proteomes" id="UP000603708">
    <property type="component" value="Unassembled WGS sequence"/>
</dbReference>
<proteinExistence type="predicted"/>
<keyword evidence="2" id="KW-1185">Reference proteome</keyword>
<name>A0A919G675_9ACTN</name>
<comment type="caution">
    <text evidence="1">The sequence shown here is derived from an EMBL/GenBank/DDBJ whole genome shotgun (WGS) entry which is preliminary data.</text>
</comment>
<sequence>MISCPHGGRAVAAFAAASDAVRIDGVPVATAAGAWTVIGCTRTVDGAPAPCTSVRWDAERDGVVVDGVPVLLDVTHAQCFTAHLVPAGRPVVAPAHREVAAG</sequence>
<organism evidence="1 2">
    <name type="scientific">Streptomyces sulfonofaciens</name>
    <dbReference type="NCBI Taxonomy" id="68272"/>
    <lineage>
        <taxon>Bacteria</taxon>
        <taxon>Bacillati</taxon>
        <taxon>Actinomycetota</taxon>
        <taxon>Actinomycetes</taxon>
        <taxon>Kitasatosporales</taxon>
        <taxon>Streptomycetaceae</taxon>
        <taxon>Streptomyces</taxon>
    </lineage>
</organism>
<reference evidence="1" key="2">
    <citation type="submission" date="2020-09" db="EMBL/GenBank/DDBJ databases">
        <authorList>
            <person name="Sun Q."/>
            <person name="Ohkuma M."/>
        </authorList>
    </citation>
    <scope>NUCLEOTIDE SEQUENCE</scope>
    <source>
        <strain evidence="1">JCM 5069</strain>
    </source>
</reference>
<dbReference type="AlphaFoldDB" id="A0A919G675"/>
<gene>
    <name evidence="1" type="ORF">GCM10018793_30330</name>
</gene>
<protein>
    <submittedName>
        <fullName evidence="1">Uncharacterized protein</fullName>
    </submittedName>
</protein>
<accession>A0A919G675</accession>
<evidence type="ECO:0000313" key="2">
    <source>
        <dbReference type="Proteomes" id="UP000603708"/>
    </source>
</evidence>
<evidence type="ECO:0000313" key="1">
    <source>
        <dbReference type="EMBL" id="GHH78833.1"/>
    </source>
</evidence>